<dbReference type="Bgee" id="ENSCATG00000020158">
    <property type="expression patterns" value="Expressed in frontal cortex and 7 other cell types or tissues"/>
</dbReference>
<feature type="compositionally biased region" description="Basic and acidic residues" evidence="2">
    <location>
        <begin position="459"/>
        <end position="469"/>
    </location>
</feature>
<feature type="compositionally biased region" description="Polar residues" evidence="2">
    <location>
        <begin position="484"/>
        <end position="496"/>
    </location>
</feature>
<feature type="region of interest" description="Disordered" evidence="2">
    <location>
        <begin position="416"/>
        <end position="617"/>
    </location>
</feature>
<accession>A0A2K5L0M7</accession>
<dbReference type="PANTHER" id="PTHR46788:SF1">
    <property type="entry name" value="EF-HAND CALCIUM-BINDING DOMAIN-CONTAINING PROTEIN 5"/>
    <property type="match status" value="1"/>
</dbReference>
<dbReference type="GeneTree" id="ENSGT00940000154049"/>
<keyword evidence="1" id="KW-0175">Coiled coil</keyword>
<organism evidence="3 4">
    <name type="scientific">Cercocebus atys</name>
    <name type="common">Sooty mangabey</name>
    <name type="synonym">Cercocebus torquatus atys</name>
    <dbReference type="NCBI Taxonomy" id="9531"/>
    <lineage>
        <taxon>Eukaryota</taxon>
        <taxon>Metazoa</taxon>
        <taxon>Chordata</taxon>
        <taxon>Craniata</taxon>
        <taxon>Vertebrata</taxon>
        <taxon>Euteleostomi</taxon>
        <taxon>Mammalia</taxon>
        <taxon>Eutheria</taxon>
        <taxon>Euarchontoglires</taxon>
        <taxon>Primates</taxon>
        <taxon>Haplorrhini</taxon>
        <taxon>Catarrhini</taxon>
        <taxon>Cercopithecidae</taxon>
        <taxon>Cercopithecinae</taxon>
        <taxon>Cercocebus</taxon>
    </lineage>
</organism>
<evidence type="ECO:0000256" key="2">
    <source>
        <dbReference type="SAM" id="MobiDB-lite"/>
    </source>
</evidence>
<dbReference type="AlphaFoldDB" id="A0A2K5L0M7"/>
<evidence type="ECO:0000313" key="4">
    <source>
        <dbReference type="Proteomes" id="UP000233060"/>
    </source>
</evidence>
<feature type="compositionally biased region" description="Basic and acidic residues" evidence="2">
    <location>
        <begin position="573"/>
        <end position="585"/>
    </location>
</feature>
<dbReference type="CDD" id="cd22968">
    <property type="entry name" value="DD_EFCAB5"/>
    <property type="match status" value="1"/>
</dbReference>
<dbReference type="Ensembl" id="ENSCATT00000023318.1">
    <property type="protein sequence ID" value="ENSCATP00000006483.1"/>
    <property type="gene ID" value="ENSCATG00000020158.1"/>
</dbReference>
<dbReference type="PANTHER" id="PTHR46788">
    <property type="entry name" value="EF-HAND CALCIUM-BINDING DOMAIN-CONTAINING PROTEIN 5"/>
    <property type="match status" value="1"/>
</dbReference>
<feature type="compositionally biased region" description="Basic and acidic residues" evidence="2">
    <location>
        <begin position="598"/>
        <end position="612"/>
    </location>
</feature>
<feature type="coiled-coil region" evidence="1">
    <location>
        <begin position="80"/>
        <end position="110"/>
    </location>
</feature>
<reference evidence="3" key="2">
    <citation type="submission" date="2025-09" db="UniProtKB">
        <authorList>
            <consortium name="Ensembl"/>
        </authorList>
    </citation>
    <scope>IDENTIFICATION</scope>
</reference>
<evidence type="ECO:0000313" key="3">
    <source>
        <dbReference type="Ensembl" id="ENSCATP00000006483.1"/>
    </source>
</evidence>
<dbReference type="Proteomes" id="UP000233060">
    <property type="component" value="Unassembled WGS sequence"/>
</dbReference>
<reference evidence="3" key="1">
    <citation type="submission" date="2025-08" db="UniProtKB">
        <authorList>
            <consortium name="Ensembl"/>
        </authorList>
    </citation>
    <scope>IDENTIFICATION</scope>
</reference>
<gene>
    <name evidence="3" type="primary">EFCAB5</name>
</gene>
<sequence length="824" mass="94956">MNENKQKQLKFASNISYISLFFPSELNLEGQRKISPGSIKDSKTEASGNIAIRKSAKVIFALDETELKSKLEQPWKKNLFEKMEARAQAMQQKIIDKENVKKELEKKAEKKLPRDNLAKEWFNTESMTLNNRAYLLDKLLPTLVPGVENMLTQVEKKKVLTEVDTPSKFDPINYLGEYLMRNNPNYIKDSGISGYQRVMKEVTEDLKIYVPDTICNRVSKMKENVKQNRKQREHIDKIKVKVANTRKQALQEQFDEWILDPKGMIPKTVIQNVLHEFFQNPDFKLGSHCEQLDITDSTEPRLNKMEFTEYISSHIKDLKSEMFEELLKHLCHSADEFREVIKADMRRQMFAELFLHCDHGKVVNILFSALGPFIEFEEINLTELWGDMDNQKHIYEGFDEVLLEMNTLLSAKHASKTQSKLLESPDQPKLDEQRTSTTPPNPPEQWRGVTAEQGPQRISTEEQGKKSTAEQELYTESVIEPGTHTESTLEQESSRGLITEQETHRESTTEQGQQKGSIEGQGPRRVSVSEQGGSRRESVAEQGSRRESIAEKDRRKGSVAEQGSRRMSTAEQESLRESIIEEPYQKSEQAPYGEIISEEQKDSTSQSRKDSILKSTKYGEPIPSEYIEVPLQEKRSWEQAYEEEVFLSSELQEEVPTLSRKDHFSETTKKEVQKDKSCEPKSQKIEGKSWSGEFFTCNWKMKYVTFEDEEQANLIYGNSRFADLHSIIRNIQSCKEVKGRTAFNGVSFNLLQFVQLLETFVGEDAPLSVSETLTSFFKEGYVETEQEKMNALEQSGVQWHNCSSLQPPTPGLKRKFFPLETKFP</sequence>
<name>A0A2K5L0M7_CERAT</name>
<evidence type="ECO:0000256" key="1">
    <source>
        <dbReference type="SAM" id="Coils"/>
    </source>
</evidence>
<keyword evidence="4" id="KW-1185">Reference proteome</keyword>
<protein>
    <submittedName>
        <fullName evidence="3">EF-hand calcium binding domain 5</fullName>
    </submittedName>
</protein>
<feature type="compositionally biased region" description="Basic and acidic residues" evidence="2">
    <location>
        <begin position="533"/>
        <end position="558"/>
    </location>
</feature>
<proteinExistence type="predicted"/>